<dbReference type="Pfam" id="PF00440">
    <property type="entry name" value="TetR_N"/>
    <property type="match status" value="1"/>
</dbReference>
<organism evidence="7 8">
    <name type="scientific">Yinghuangia aomiensis</name>
    <dbReference type="NCBI Taxonomy" id="676205"/>
    <lineage>
        <taxon>Bacteria</taxon>
        <taxon>Bacillati</taxon>
        <taxon>Actinomycetota</taxon>
        <taxon>Actinomycetes</taxon>
        <taxon>Kitasatosporales</taxon>
        <taxon>Streptomycetaceae</taxon>
        <taxon>Yinghuangia</taxon>
    </lineage>
</organism>
<feature type="domain" description="HTH-type transcriptional regulator MT1864/Rv1816-like C-terminal" evidence="6">
    <location>
        <begin position="102"/>
        <end position="197"/>
    </location>
</feature>
<dbReference type="EMBL" id="BAABHS010000074">
    <property type="protein sequence ID" value="GAA4997898.1"/>
    <property type="molecule type" value="Genomic_DNA"/>
</dbReference>
<evidence type="ECO:0000256" key="2">
    <source>
        <dbReference type="ARBA" id="ARBA00023125"/>
    </source>
</evidence>
<dbReference type="Gene3D" id="1.10.10.60">
    <property type="entry name" value="Homeodomain-like"/>
    <property type="match status" value="1"/>
</dbReference>
<evidence type="ECO:0000259" key="6">
    <source>
        <dbReference type="Pfam" id="PF13305"/>
    </source>
</evidence>
<gene>
    <name evidence="7" type="ORF">GCM10023205_84460</name>
</gene>
<accession>A0ABP9IIE7</accession>
<protein>
    <submittedName>
        <fullName evidence="7">TetR-like C-terminal domain-containing protein</fullName>
    </submittedName>
</protein>
<keyword evidence="2" id="KW-0238">DNA-binding</keyword>
<dbReference type="InterPro" id="IPR001647">
    <property type="entry name" value="HTH_TetR"/>
</dbReference>
<comment type="caution">
    <text evidence="7">The sequence shown here is derived from an EMBL/GenBank/DDBJ whole genome shotgun (WGS) entry which is preliminary data.</text>
</comment>
<feature type="domain" description="HTH tetR-type" evidence="5">
    <location>
        <begin position="31"/>
        <end position="66"/>
    </location>
</feature>
<evidence type="ECO:0000259" key="5">
    <source>
        <dbReference type="Pfam" id="PF00440"/>
    </source>
</evidence>
<evidence type="ECO:0000256" key="3">
    <source>
        <dbReference type="ARBA" id="ARBA00023163"/>
    </source>
</evidence>
<dbReference type="PANTHER" id="PTHR30055">
    <property type="entry name" value="HTH-TYPE TRANSCRIPTIONAL REGULATOR RUTR"/>
    <property type="match status" value="1"/>
</dbReference>
<dbReference type="InterPro" id="IPR025996">
    <property type="entry name" value="MT1864/Rv1816-like_C"/>
</dbReference>
<dbReference type="InterPro" id="IPR050109">
    <property type="entry name" value="HTH-type_TetR-like_transc_reg"/>
</dbReference>
<dbReference type="RefSeq" id="WP_345681220.1">
    <property type="nucleotide sequence ID" value="NZ_BAABHS010000074.1"/>
</dbReference>
<proteinExistence type="predicted"/>
<evidence type="ECO:0000313" key="8">
    <source>
        <dbReference type="Proteomes" id="UP001500466"/>
    </source>
</evidence>
<dbReference type="InterPro" id="IPR009057">
    <property type="entry name" value="Homeodomain-like_sf"/>
</dbReference>
<keyword evidence="8" id="KW-1185">Reference proteome</keyword>
<keyword evidence="3" id="KW-0804">Transcription</keyword>
<dbReference type="InterPro" id="IPR036271">
    <property type="entry name" value="Tet_transcr_reg_TetR-rel_C_sf"/>
</dbReference>
<sequence>MAGTAQTETPPSESAPAKRPRRRAGLDPDVITLAAVELVDAEGAAALTTKALARKLEVTQPALYAHMENLAAIQRAVGLYGMRAMSEELRSAVLGRSGDEALRALAEAYRDYVRNYPDRFLVQCSAPPSPEYRAAGERAAEAVRAVLRSYGLDEDEVRLAHLSFRATIHGFAVLEVQSRSIGSAHDDAAFEYFLDRFAAGLQAGGGGTRRRSRK</sequence>
<evidence type="ECO:0000256" key="4">
    <source>
        <dbReference type="SAM" id="MobiDB-lite"/>
    </source>
</evidence>
<reference evidence="8" key="1">
    <citation type="journal article" date="2019" name="Int. J. Syst. Evol. Microbiol.">
        <title>The Global Catalogue of Microorganisms (GCM) 10K type strain sequencing project: providing services to taxonomists for standard genome sequencing and annotation.</title>
        <authorList>
            <consortium name="The Broad Institute Genomics Platform"/>
            <consortium name="The Broad Institute Genome Sequencing Center for Infectious Disease"/>
            <person name="Wu L."/>
            <person name="Ma J."/>
        </authorList>
    </citation>
    <scope>NUCLEOTIDE SEQUENCE [LARGE SCALE GENOMIC DNA]</scope>
    <source>
        <strain evidence="8">JCM 17986</strain>
    </source>
</reference>
<feature type="region of interest" description="Disordered" evidence="4">
    <location>
        <begin position="1"/>
        <end position="24"/>
    </location>
</feature>
<keyword evidence="1" id="KW-0805">Transcription regulation</keyword>
<dbReference type="SUPFAM" id="SSF46689">
    <property type="entry name" value="Homeodomain-like"/>
    <property type="match status" value="1"/>
</dbReference>
<name>A0ABP9IIE7_9ACTN</name>
<dbReference type="PANTHER" id="PTHR30055:SF151">
    <property type="entry name" value="TRANSCRIPTIONAL REGULATORY PROTEIN"/>
    <property type="match status" value="1"/>
</dbReference>
<evidence type="ECO:0000313" key="7">
    <source>
        <dbReference type="EMBL" id="GAA4997898.1"/>
    </source>
</evidence>
<dbReference type="Pfam" id="PF13305">
    <property type="entry name" value="TetR_C_33"/>
    <property type="match status" value="1"/>
</dbReference>
<evidence type="ECO:0000256" key="1">
    <source>
        <dbReference type="ARBA" id="ARBA00023015"/>
    </source>
</evidence>
<feature type="compositionally biased region" description="Polar residues" evidence="4">
    <location>
        <begin position="1"/>
        <end position="12"/>
    </location>
</feature>
<dbReference type="Gene3D" id="1.10.357.10">
    <property type="entry name" value="Tetracycline Repressor, domain 2"/>
    <property type="match status" value="1"/>
</dbReference>
<dbReference type="Proteomes" id="UP001500466">
    <property type="component" value="Unassembled WGS sequence"/>
</dbReference>
<dbReference type="SUPFAM" id="SSF48498">
    <property type="entry name" value="Tetracyclin repressor-like, C-terminal domain"/>
    <property type="match status" value="1"/>
</dbReference>